<organism evidence="1 2">
    <name type="scientific">Candidatus Magnetobacterium bavaricum</name>
    <dbReference type="NCBI Taxonomy" id="29290"/>
    <lineage>
        <taxon>Bacteria</taxon>
        <taxon>Pseudomonadati</taxon>
        <taxon>Nitrospirota</taxon>
        <taxon>Thermodesulfovibrionia</taxon>
        <taxon>Thermodesulfovibrionales</taxon>
        <taxon>Candidatus Magnetobacteriaceae</taxon>
        <taxon>Candidatus Magnetobacterium</taxon>
    </lineage>
</organism>
<comment type="caution">
    <text evidence="1">The sequence shown here is derived from an EMBL/GenBank/DDBJ whole genome shotgun (WGS) entry which is preliminary data.</text>
</comment>
<sequence>MATEQTQKQMVMAYLSDQLKAGREINDIKPTEIYTQFPALNRNSARDYLNKFKKQYTTTIIPHTTIEDADNTTTVKVDTPIVDTTNLLPDTTIDNKLGAVALDLLNMLIDNRALLEAVLERERVREAKLQIDGVTMDVDGLIKTGKEYNKDYNYNLSIDLHKAFEEECKAVGLSLRKGLHLALKMFIDAGKKIVTAK</sequence>
<evidence type="ECO:0000313" key="1">
    <source>
        <dbReference type="EMBL" id="KJU87188.1"/>
    </source>
</evidence>
<gene>
    <name evidence="1" type="ORF">MBAV_000617</name>
</gene>
<dbReference type="Proteomes" id="UP000033423">
    <property type="component" value="Unassembled WGS sequence"/>
</dbReference>
<dbReference type="AlphaFoldDB" id="A0A0F3H2L8"/>
<protein>
    <submittedName>
        <fullName evidence="1">Uncharacterized protein</fullName>
    </submittedName>
</protein>
<keyword evidence="2" id="KW-1185">Reference proteome</keyword>
<dbReference type="EMBL" id="LACI01000279">
    <property type="protein sequence ID" value="KJU87188.1"/>
    <property type="molecule type" value="Genomic_DNA"/>
</dbReference>
<accession>A0A0F3H2L8</accession>
<evidence type="ECO:0000313" key="2">
    <source>
        <dbReference type="Proteomes" id="UP000033423"/>
    </source>
</evidence>
<proteinExistence type="predicted"/>
<reference evidence="1 2" key="1">
    <citation type="submission" date="2015-02" db="EMBL/GenBank/DDBJ databases">
        <title>Single-cell genomics of uncultivated deep-branching MTB reveals a conserved set of magnetosome genes.</title>
        <authorList>
            <person name="Kolinko S."/>
            <person name="Richter M."/>
            <person name="Glockner F.O."/>
            <person name="Brachmann A."/>
            <person name="Schuler D."/>
        </authorList>
    </citation>
    <scope>NUCLEOTIDE SEQUENCE [LARGE SCALE GENOMIC DNA]</scope>
    <source>
        <strain evidence="1">TM-1</strain>
    </source>
</reference>
<name>A0A0F3H2L8_9BACT</name>